<dbReference type="FunFam" id="1.10.10.10:FF:000018">
    <property type="entry name" value="DNA-binding response regulator ResD"/>
    <property type="match status" value="1"/>
</dbReference>
<keyword evidence="6" id="KW-0804">Transcription</keyword>
<proteinExistence type="predicted"/>
<dbReference type="PANTHER" id="PTHR48111">
    <property type="entry name" value="REGULATOR OF RPOS"/>
    <property type="match status" value="1"/>
</dbReference>
<name>A0A2W7QTM0_9BACT</name>
<evidence type="ECO:0000313" key="13">
    <source>
        <dbReference type="Proteomes" id="UP000248882"/>
    </source>
</evidence>
<dbReference type="GO" id="GO:0005829">
    <property type="term" value="C:cytosol"/>
    <property type="evidence" value="ECO:0007669"/>
    <property type="project" value="TreeGrafter"/>
</dbReference>
<feature type="domain" description="OmpR/PhoB-type" evidence="11">
    <location>
        <begin position="131"/>
        <end position="230"/>
    </location>
</feature>
<dbReference type="Gene3D" id="3.40.50.2300">
    <property type="match status" value="1"/>
</dbReference>
<dbReference type="Gene3D" id="1.10.10.10">
    <property type="entry name" value="Winged helix-like DNA-binding domain superfamily/Winged helix DNA-binding domain"/>
    <property type="match status" value="1"/>
</dbReference>
<dbReference type="CDD" id="cd00383">
    <property type="entry name" value="trans_reg_C"/>
    <property type="match status" value="1"/>
</dbReference>
<dbReference type="SMART" id="SM00448">
    <property type="entry name" value="REC"/>
    <property type="match status" value="1"/>
</dbReference>
<sequence>MKKVLIVEDDPNISQLIQIHLKDLDYDIKVRNNGREGFEEANTNPYDLIILDIMLPEMDGIAICQRLRALDNFTPILMITAKSEEIDKVIGLESGADDYITKPFKIREFIARVKAIMRRQDQFAMLAANDVKLIKFESLEIDEKKRKVILLQKRVDLTPKEFDLLVLMAKNPGRSYSRGELLELIWGYDFSGYEHTVNAHINRLRAKIEADPNNPNYILTTWGVGYRFNDEF</sequence>
<dbReference type="PROSITE" id="PS51755">
    <property type="entry name" value="OMPR_PHOB"/>
    <property type="match status" value="1"/>
</dbReference>
<dbReference type="Proteomes" id="UP000248882">
    <property type="component" value="Unassembled WGS sequence"/>
</dbReference>
<dbReference type="GO" id="GO:0032993">
    <property type="term" value="C:protein-DNA complex"/>
    <property type="evidence" value="ECO:0007669"/>
    <property type="project" value="TreeGrafter"/>
</dbReference>
<organism evidence="12 13">
    <name type="scientific">Algoriphagus chordae</name>
    <dbReference type="NCBI Taxonomy" id="237019"/>
    <lineage>
        <taxon>Bacteria</taxon>
        <taxon>Pseudomonadati</taxon>
        <taxon>Bacteroidota</taxon>
        <taxon>Cytophagia</taxon>
        <taxon>Cytophagales</taxon>
        <taxon>Cyclobacteriaceae</taxon>
        <taxon>Algoriphagus</taxon>
    </lineage>
</organism>
<dbReference type="InterPro" id="IPR001867">
    <property type="entry name" value="OmpR/PhoB-type_DNA-bd"/>
</dbReference>
<evidence type="ECO:0000256" key="9">
    <source>
        <dbReference type="PROSITE-ProRule" id="PRU01091"/>
    </source>
</evidence>
<evidence type="ECO:0000256" key="7">
    <source>
        <dbReference type="ARBA" id="ARBA00024735"/>
    </source>
</evidence>
<evidence type="ECO:0000256" key="6">
    <source>
        <dbReference type="ARBA" id="ARBA00023163"/>
    </source>
</evidence>
<dbReference type="InterPro" id="IPR001789">
    <property type="entry name" value="Sig_transdc_resp-reg_receiver"/>
</dbReference>
<evidence type="ECO:0000256" key="1">
    <source>
        <dbReference type="ARBA" id="ARBA00013332"/>
    </source>
</evidence>
<dbReference type="InterPro" id="IPR036388">
    <property type="entry name" value="WH-like_DNA-bd_sf"/>
</dbReference>
<dbReference type="GO" id="GO:0000976">
    <property type="term" value="F:transcription cis-regulatory region binding"/>
    <property type="evidence" value="ECO:0007669"/>
    <property type="project" value="TreeGrafter"/>
</dbReference>
<dbReference type="InterPro" id="IPR011006">
    <property type="entry name" value="CheY-like_superfamily"/>
</dbReference>
<feature type="modified residue" description="4-aspartylphosphate" evidence="8">
    <location>
        <position position="52"/>
    </location>
</feature>
<dbReference type="FunFam" id="3.40.50.2300:FF:000001">
    <property type="entry name" value="DNA-binding response regulator PhoB"/>
    <property type="match status" value="1"/>
</dbReference>
<dbReference type="SUPFAM" id="SSF52172">
    <property type="entry name" value="CheY-like"/>
    <property type="match status" value="1"/>
</dbReference>
<dbReference type="Gene3D" id="6.10.250.690">
    <property type="match status" value="1"/>
</dbReference>
<dbReference type="EMBL" id="QKZT01000008">
    <property type="protein sequence ID" value="PZX51943.1"/>
    <property type="molecule type" value="Genomic_DNA"/>
</dbReference>
<accession>A0A2W7QTM0</accession>
<dbReference type="InterPro" id="IPR016032">
    <property type="entry name" value="Sig_transdc_resp-reg_C-effctor"/>
</dbReference>
<dbReference type="OrthoDB" id="9790442at2"/>
<dbReference type="SUPFAM" id="SSF46894">
    <property type="entry name" value="C-terminal effector domain of the bipartite response regulators"/>
    <property type="match status" value="1"/>
</dbReference>
<feature type="domain" description="Response regulatory" evidence="10">
    <location>
        <begin position="3"/>
        <end position="117"/>
    </location>
</feature>
<keyword evidence="2 8" id="KW-0597">Phosphoprotein</keyword>
<dbReference type="AlphaFoldDB" id="A0A2W7QTM0"/>
<reference evidence="12 13" key="1">
    <citation type="submission" date="2018-06" db="EMBL/GenBank/DDBJ databases">
        <title>Genomic Encyclopedia of Archaeal and Bacterial Type Strains, Phase II (KMG-II): from individual species to whole genera.</title>
        <authorList>
            <person name="Goeker M."/>
        </authorList>
    </citation>
    <scope>NUCLEOTIDE SEQUENCE [LARGE SCALE GENOMIC DNA]</scope>
    <source>
        <strain evidence="12 13">DSM 19830</strain>
    </source>
</reference>
<evidence type="ECO:0000256" key="2">
    <source>
        <dbReference type="ARBA" id="ARBA00022553"/>
    </source>
</evidence>
<evidence type="ECO:0000259" key="11">
    <source>
        <dbReference type="PROSITE" id="PS51755"/>
    </source>
</evidence>
<protein>
    <recommendedName>
        <fullName evidence="1">Phosphate regulon transcriptional regulatory protein PhoB</fullName>
    </recommendedName>
</protein>
<keyword evidence="13" id="KW-1185">Reference proteome</keyword>
<evidence type="ECO:0000256" key="4">
    <source>
        <dbReference type="ARBA" id="ARBA00023015"/>
    </source>
</evidence>
<dbReference type="Pfam" id="PF00072">
    <property type="entry name" value="Response_reg"/>
    <property type="match status" value="1"/>
</dbReference>
<dbReference type="GO" id="GO:0000156">
    <property type="term" value="F:phosphorelay response regulator activity"/>
    <property type="evidence" value="ECO:0007669"/>
    <property type="project" value="TreeGrafter"/>
</dbReference>
<dbReference type="InterPro" id="IPR039420">
    <property type="entry name" value="WalR-like"/>
</dbReference>
<keyword evidence="5 9" id="KW-0238">DNA-binding</keyword>
<evidence type="ECO:0000256" key="5">
    <source>
        <dbReference type="ARBA" id="ARBA00023125"/>
    </source>
</evidence>
<evidence type="ECO:0000256" key="8">
    <source>
        <dbReference type="PROSITE-ProRule" id="PRU00169"/>
    </source>
</evidence>
<evidence type="ECO:0000259" key="10">
    <source>
        <dbReference type="PROSITE" id="PS50110"/>
    </source>
</evidence>
<dbReference type="PANTHER" id="PTHR48111:SF40">
    <property type="entry name" value="PHOSPHATE REGULON TRANSCRIPTIONAL REGULATORY PROTEIN PHOB"/>
    <property type="match status" value="1"/>
</dbReference>
<dbReference type="Pfam" id="PF00486">
    <property type="entry name" value="Trans_reg_C"/>
    <property type="match status" value="1"/>
</dbReference>
<dbReference type="PROSITE" id="PS50110">
    <property type="entry name" value="RESPONSE_REGULATORY"/>
    <property type="match status" value="1"/>
</dbReference>
<keyword evidence="3" id="KW-0902">Two-component regulatory system</keyword>
<dbReference type="RefSeq" id="WP_111319061.1">
    <property type="nucleotide sequence ID" value="NZ_QKZT01000008.1"/>
</dbReference>
<feature type="DNA-binding region" description="OmpR/PhoB-type" evidence="9">
    <location>
        <begin position="131"/>
        <end position="230"/>
    </location>
</feature>
<comment type="caution">
    <text evidence="12">The sequence shown here is derived from an EMBL/GenBank/DDBJ whole genome shotgun (WGS) entry which is preliminary data.</text>
</comment>
<dbReference type="SMART" id="SM00862">
    <property type="entry name" value="Trans_reg_C"/>
    <property type="match status" value="1"/>
</dbReference>
<evidence type="ECO:0000313" key="12">
    <source>
        <dbReference type="EMBL" id="PZX51943.1"/>
    </source>
</evidence>
<gene>
    <name evidence="12" type="ORF">LV85_02092</name>
</gene>
<keyword evidence="4" id="KW-0805">Transcription regulation</keyword>
<evidence type="ECO:0000256" key="3">
    <source>
        <dbReference type="ARBA" id="ARBA00023012"/>
    </source>
</evidence>
<dbReference type="GO" id="GO:0006355">
    <property type="term" value="P:regulation of DNA-templated transcription"/>
    <property type="evidence" value="ECO:0007669"/>
    <property type="project" value="InterPro"/>
</dbReference>
<comment type="function">
    <text evidence="7">This protein is a positive regulator for the phosphate regulon. Transcription of this operon is positively regulated by PhoB and PhoR when phosphate is limited.</text>
</comment>